<evidence type="ECO:0000256" key="1">
    <source>
        <dbReference type="SAM" id="Phobius"/>
    </source>
</evidence>
<gene>
    <name evidence="2" type="ORF">GCK32_020754</name>
</gene>
<keyword evidence="1" id="KW-0472">Membrane</keyword>
<dbReference type="InterPro" id="IPR019421">
    <property type="entry name" value="7TM_GPCR_serpentine_rcpt_Srd"/>
</dbReference>
<sequence length="94" mass="11072">MHPTITKIFFQNVRDGSGHNLHDLYNTQLTPYRIFLANTALTQLSFAVLMIMVEPKMFTYDMTIVVVYLGPVQYMGSWYCYMLLITMREFALKY</sequence>
<keyword evidence="3" id="KW-1185">Reference proteome</keyword>
<feature type="transmembrane region" description="Helical" evidence="1">
    <location>
        <begin position="65"/>
        <end position="84"/>
    </location>
</feature>
<proteinExistence type="predicted"/>
<reference evidence="2 3" key="1">
    <citation type="submission" date="2019-10" db="EMBL/GenBank/DDBJ databases">
        <title>Assembly and Annotation for the nematode Trichostrongylus colubriformis.</title>
        <authorList>
            <person name="Martin J."/>
        </authorList>
    </citation>
    <scope>NUCLEOTIDE SEQUENCE [LARGE SCALE GENOMIC DNA]</scope>
    <source>
        <strain evidence="2">G859</strain>
        <tissue evidence="2">Whole worm</tissue>
    </source>
</reference>
<dbReference type="Pfam" id="PF10317">
    <property type="entry name" value="7TM_GPCR_Srd"/>
    <property type="match status" value="1"/>
</dbReference>
<comment type="caution">
    <text evidence="2">The sequence shown here is derived from an EMBL/GenBank/DDBJ whole genome shotgun (WGS) entry which is preliminary data.</text>
</comment>
<evidence type="ECO:0000313" key="3">
    <source>
        <dbReference type="Proteomes" id="UP001331761"/>
    </source>
</evidence>
<keyword evidence="1" id="KW-1133">Transmembrane helix</keyword>
<protein>
    <submittedName>
        <fullName evidence="2">Uncharacterized protein</fullName>
    </submittedName>
</protein>
<name>A0AAN8F9W5_TRICO</name>
<dbReference type="Proteomes" id="UP001331761">
    <property type="component" value="Unassembled WGS sequence"/>
</dbReference>
<dbReference type="EMBL" id="WIXE01015887">
    <property type="protein sequence ID" value="KAK5973115.1"/>
    <property type="molecule type" value="Genomic_DNA"/>
</dbReference>
<keyword evidence="1" id="KW-0812">Transmembrane</keyword>
<evidence type="ECO:0000313" key="2">
    <source>
        <dbReference type="EMBL" id="KAK5973115.1"/>
    </source>
</evidence>
<dbReference type="AlphaFoldDB" id="A0AAN8F9W5"/>
<accession>A0AAN8F9W5</accession>
<feature type="transmembrane region" description="Helical" evidence="1">
    <location>
        <begin position="34"/>
        <end position="53"/>
    </location>
</feature>
<organism evidence="2 3">
    <name type="scientific">Trichostrongylus colubriformis</name>
    <name type="common">Black scour worm</name>
    <dbReference type="NCBI Taxonomy" id="6319"/>
    <lineage>
        <taxon>Eukaryota</taxon>
        <taxon>Metazoa</taxon>
        <taxon>Ecdysozoa</taxon>
        <taxon>Nematoda</taxon>
        <taxon>Chromadorea</taxon>
        <taxon>Rhabditida</taxon>
        <taxon>Rhabditina</taxon>
        <taxon>Rhabditomorpha</taxon>
        <taxon>Strongyloidea</taxon>
        <taxon>Trichostrongylidae</taxon>
        <taxon>Trichostrongylus</taxon>
    </lineage>
</organism>